<sequence length="456" mass="51082">MASARLYQFNSESLATSKRQRDALFISRPWASCAVGCIITGNGIRSWSHCFPYVSTWSLARLTKTASPELSTSPPAANVSISETAALRITPDMSDVLPFGSPMFQLSHTPYELPTMGIDPAYFSWHRMSAGIIATASALFTPPDEAWWDNSQGTNIDLTFAVQMATAGNAGPHGEAFISSLLLPLQGWTSVIFIPDWWDQIGVMIHCPGGETTLIFVQSNHWPLKSLACSHYALELVCNTVVEKYDVTLADAYTYTAYTLFSMLNASCLILTYLFLKAHFRTRHTSSAAAARSATRSNFELGELKPPFPESALVASSHRIIASEICMNDPSSALGPWPQPTIHERTIHTRSGCTGDEFLCLLSWLIPFARWFEHRSENTFIIICNYVLLFSTSHGNGLTPEEPRPTIRKMHYILHFLMQKTFICYQIERNFVEYFVLQFILTASRALSRRYSRARV</sequence>
<keyword evidence="1" id="KW-0472">Membrane</keyword>
<keyword evidence="1" id="KW-1133">Transmembrane helix</keyword>
<dbReference type="AlphaFoldDB" id="A0A3N4IPV4"/>
<gene>
    <name evidence="2" type="ORF">BJ508DRAFT_300726</name>
</gene>
<dbReference type="Proteomes" id="UP000275078">
    <property type="component" value="Unassembled WGS sequence"/>
</dbReference>
<keyword evidence="1" id="KW-0812">Transmembrane</keyword>
<name>A0A3N4IPV4_ASCIM</name>
<evidence type="ECO:0000313" key="2">
    <source>
        <dbReference type="EMBL" id="RPA87457.1"/>
    </source>
</evidence>
<proteinExistence type="predicted"/>
<accession>A0A3N4IPV4</accession>
<reference evidence="2 3" key="1">
    <citation type="journal article" date="2018" name="Nat. Ecol. Evol.">
        <title>Pezizomycetes genomes reveal the molecular basis of ectomycorrhizal truffle lifestyle.</title>
        <authorList>
            <person name="Murat C."/>
            <person name="Payen T."/>
            <person name="Noel B."/>
            <person name="Kuo A."/>
            <person name="Morin E."/>
            <person name="Chen J."/>
            <person name="Kohler A."/>
            <person name="Krizsan K."/>
            <person name="Balestrini R."/>
            <person name="Da Silva C."/>
            <person name="Montanini B."/>
            <person name="Hainaut M."/>
            <person name="Levati E."/>
            <person name="Barry K.W."/>
            <person name="Belfiori B."/>
            <person name="Cichocki N."/>
            <person name="Clum A."/>
            <person name="Dockter R.B."/>
            <person name="Fauchery L."/>
            <person name="Guy J."/>
            <person name="Iotti M."/>
            <person name="Le Tacon F."/>
            <person name="Lindquist E.A."/>
            <person name="Lipzen A."/>
            <person name="Malagnac F."/>
            <person name="Mello A."/>
            <person name="Molinier V."/>
            <person name="Miyauchi S."/>
            <person name="Poulain J."/>
            <person name="Riccioni C."/>
            <person name="Rubini A."/>
            <person name="Sitrit Y."/>
            <person name="Splivallo R."/>
            <person name="Traeger S."/>
            <person name="Wang M."/>
            <person name="Zifcakova L."/>
            <person name="Wipf D."/>
            <person name="Zambonelli A."/>
            <person name="Paolocci F."/>
            <person name="Nowrousian M."/>
            <person name="Ottonello S."/>
            <person name="Baldrian P."/>
            <person name="Spatafora J.W."/>
            <person name="Henrissat B."/>
            <person name="Nagy L.G."/>
            <person name="Aury J.M."/>
            <person name="Wincker P."/>
            <person name="Grigoriev I.V."/>
            <person name="Bonfante P."/>
            <person name="Martin F.M."/>
        </authorList>
    </citation>
    <scope>NUCLEOTIDE SEQUENCE [LARGE SCALE GENOMIC DNA]</scope>
    <source>
        <strain evidence="2 3">RN42</strain>
    </source>
</reference>
<dbReference type="EMBL" id="ML119646">
    <property type="protein sequence ID" value="RPA87457.1"/>
    <property type="molecule type" value="Genomic_DNA"/>
</dbReference>
<organism evidence="2 3">
    <name type="scientific">Ascobolus immersus RN42</name>
    <dbReference type="NCBI Taxonomy" id="1160509"/>
    <lineage>
        <taxon>Eukaryota</taxon>
        <taxon>Fungi</taxon>
        <taxon>Dikarya</taxon>
        <taxon>Ascomycota</taxon>
        <taxon>Pezizomycotina</taxon>
        <taxon>Pezizomycetes</taxon>
        <taxon>Pezizales</taxon>
        <taxon>Ascobolaceae</taxon>
        <taxon>Ascobolus</taxon>
    </lineage>
</organism>
<evidence type="ECO:0000313" key="3">
    <source>
        <dbReference type="Proteomes" id="UP000275078"/>
    </source>
</evidence>
<evidence type="ECO:0000256" key="1">
    <source>
        <dbReference type="SAM" id="Phobius"/>
    </source>
</evidence>
<protein>
    <submittedName>
        <fullName evidence="2">Uncharacterized protein</fullName>
    </submittedName>
</protein>
<feature type="transmembrane region" description="Helical" evidence="1">
    <location>
        <begin position="255"/>
        <end position="276"/>
    </location>
</feature>
<keyword evidence="3" id="KW-1185">Reference proteome</keyword>